<gene>
    <name evidence="2" type="ORF">EDC14_101292</name>
</gene>
<feature type="transmembrane region" description="Helical" evidence="1">
    <location>
        <begin position="363"/>
        <end position="385"/>
    </location>
</feature>
<organism evidence="2 3">
    <name type="scientific">Hydrogenispora ethanolica</name>
    <dbReference type="NCBI Taxonomy" id="1082276"/>
    <lineage>
        <taxon>Bacteria</taxon>
        <taxon>Bacillati</taxon>
        <taxon>Bacillota</taxon>
        <taxon>Hydrogenispora</taxon>
    </lineage>
</organism>
<sequence>MLRLSKATNRRFWLLSLFVAYAMANLFTLTAFPLMHSDESWLSGLSRHIMLTGNLAATEPFFDLKPRIPHALKILFHGLQIICIKLNGYQLYSIRLLSLSFGLLTLFYFYQLGKSVLPSKNWAFLASALLGMNTQFLYASHFGRQEIIVLFLGVFSLYWLQKPRKSPGYGVDLLLGTVVGLGIGIHPNSLLVAIMVGTVYAFRILCTRSLRAANLFVYSAAVITWTGFFIALSSKFEPGFITQYFAYGQQQFGVLNPLAAKIQRFFEFYQHLYQRKCGTYYAPHIEADLVIFGIVFFYSVGKPLIKRVIPNPASVWIVLAILSVNLGFILIGRFNYTSIIFLFPLFYLLTTMIISSLGQSRRYWISGLLVLLVLSQTIWNFSSVLKYDYSAYLRQIAGSIGPDRKVLASLNTEYFFDDDKLLDLRNLSYLRKHHLSFAAYIRSRRIEYIIYPEALDFIHHSRPQWNGVYGHMPYYHELKTFLRSHCQPLHRFSNPAFGTEIAQYAGERDWPVTIYQVLPGSHP</sequence>
<feature type="transmembrane region" description="Helical" evidence="1">
    <location>
        <begin position="173"/>
        <end position="200"/>
    </location>
</feature>
<feature type="transmembrane region" description="Helical" evidence="1">
    <location>
        <begin position="280"/>
        <end position="301"/>
    </location>
</feature>
<evidence type="ECO:0000313" key="3">
    <source>
        <dbReference type="Proteomes" id="UP000295008"/>
    </source>
</evidence>
<accession>A0A4R1RSD3</accession>
<feature type="transmembrane region" description="Helical" evidence="1">
    <location>
        <begin position="313"/>
        <end position="332"/>
    </location>
</feature>
<feature type="transmembrane region" description="Helical" evidence="1">
    <location>
        <begin position="12"/>
        <end position="35"/>
    </location>
</feature>
<comment type="caution">
    <text evidence="2">The sequence shown here is derived from an EMBL/GenBank/DDBJ whole genome shotgun (WGS) entry which is preliminary data.</text>
</comment>
<keyword evidence="2" id="KW-0328">Glycosyltransferase</keyword>
<protein>
    <submittedName>
        <fullName evidence="2">Dolichyl-phosphate-mannose-protein mannosyltransferase</fullName>
    </submittedName>
</protein>
<name>A0A4R1RSD3_HYDET</name>
<evidence type="ECO:0000313" key="2">
    <source>
        <dbReference type="EMBL" id="TCL69395.1"/>
    </source>
</evidence>
<dbReference type="EMBL" id="SLUN01000012">
    <property type="protein sequence ID" value="TCL69395.1"/>
    <property type="molecule type" value="Genomic_DNA"/>
</dbReference>
<keyword evidence="1" id="KW-0812">Transmembrane</keyword>
<reference evidence="2 3" key="1">
    <citation type="submission" date="2019-03" db="EMBL/GenBank/DDBJ databases">
        <title>Genomic Encyclopedia of Type Strains, Phase IV (KMG-IV): sequencing the most valuable type-strain genomes for metagenomic binning, comparative biology and taxonomic classification.</title>
        <authorList>
            <person name="Goeker M."/>
        </authorList>
    </citation>
    <scope>NUCLEOTIDE SEQUENCE [LARGE SCALE GENOMIC DNA]</scope>
    <source>
        <strain evidence="2 3">LX-B</strain>
    </source>
</reference>
<feature type="transmembrane region" description="Helical" evidence="1">
    <location>
        <begin position="122"/>
        <end position="139"/>
    </location>
</feature>
<feature type="transmembrane region" description="Helical" evidence="1">
    <location>
        <begin position="212"/>
        <end position="232"/>
    </location>
</feature>
<dbReference type="OrthoDB" id="369463at2"/>
<dbReference type="AlphaFoldDB" id="A0A4R1RSD3"/>
<keyword evidence="1" id="KW-1133">Transmembrane helix</keyword>
<keyword evidence="2" id="KW-0808">Transferase</keyword>
<proteinExistence type="predicted"/>
<feature type="transmembrane region" description="Helical" evidence="1">
    <location>
        <begin position="339"/>
        <end position="357"/>
    </location>
</feature>
<evidence type="ECO:0000256" key="1">
    <source>
        <dbReference type="SAM" id="Phobius"/>
    </source>
</evidence>
<keyword evidence="3" id="KW-1185">Reference proteome</keyword>
<dbReference type="Proteomes" id="UP000295008">
    <property type="component" value="Unassembled WGS sequence"/>
</dbReference>
<feature type="transmembrane region" description="Helical" evidence="1">
    <location>
        <begin position="92"/>
        <end position="110"/>
    </location>
</feature>
<keyword evidence="1" id="KW-0472">Membrane</keyword>
<feature type="transmembrane region" description="Helical" evidence="1">
    <location>
        <begin position="145"/>
        <end position="161"/>
    </location>
</feature>
<dbReference type="GO" id="GO:0016757">
    <property type="term" value="F:glycosyltransferase activity"/>
    <property type="evidence" value="ECO:0007669"/>
    <property type="project" value="UniProtKB-KW"/>
</dbReference>